<dbReference type="PROSITE" id="PS51371">
    <property type="entry name" value="CBS"/>
    <property type="match status" value="2"/>
</dbReference>
<feature type="transmembrane region" description="Helical" evidence="11">
    <location>
        <begin position="27"/>
        <end position="49"/>
    </location>
</feature>
<dbReference type="InterPro" id="IPR046342">
    <property type="entry name" value="CBS_dom_sf"/>
</dbReference>
<dbReference type="GO" id="GO:0005254">
    <property type="term" value="F:chloride channel activity"/>
    <property type="evidence" value="ECO:0007669"/>
    <property type="project" value="UniProtKB-UniRule"/>
</dbReference>
<evidence type="ECO:0000256" key="4">
    <source>
        <dbReference type="ARBA" id="ARBA00022737"/>
    </source>
</evidence>
<organism evidence="14 15">
    <name type="scientific">Diploscapter pachys</name>
    <dbReference type="NCBI Taxonomy" id="2018661"/>
    <lineage>
        <taxon>Eukaryota</taxon>
        <taxon>Metazoa</taxon>
        <taxon>Ecdysozoa</taxon>
        <taxon>Nematoda</taxon>
        <taxon>Chromadorea</taxon>
        <taxon>Rhabditida</taxon>
        <taxon>Rhabditina</taxon>
        <taxon>Rhabditomorpha</taxon>
        <taxon>Rhabditoidea</taxon>
        <taxon>Rhabditidae</taxon>
        <taxon>Diploscapter</taxon>
    </lineage>
</organism>
<dbReference type="InterPro" id="IPR051280">
    <property type="entry name" value="Cl-channel/antiporter"/>
</dbReference>
<evidence type="ECO:0000256" key="1">
    <source>
        <dbReference type="ARBA" id="ARBA00004141"/>
    </source>
</evidence>
<gene>
    <name evidence="14" type="ORF">WR25_14410</name>
</gene>
<keyword evidence="4" id="KW-0677">Repeat</keyword>
<dbReference type="Proteomes" id="UP000218231">
    <property type="component" value="Unassembled WGS sequence"/>
</dbReference>
<sequence length="933" mass="104451">MTKSQEKQAEPLKENTPPKNNSKKSSLCCKIISCIMTLICLFLFCESIGVTDILKRGIGYLSDLFRYNLVAFLAVVLAVLVVLVVVVVLIAALIVYCVKRNRRATSICLDIIPFIHLCKMSTPDAEPVMRRGNEFGQRTRTWSGGSIDPYEDPVSGLERVSSRSQLNRLSRRRREDEERLRHRIEPPVVRREALSSMYESLNYEIAENELYKAEEKKPMHHLDLWRQSRNRWIVCFFIGVFTAFVAASIDILLHYSKTIKFDIILRGLMDRCDEQARLTGAACLWEVEAAWIVYDCVLVGIAAFLVIWVSPIAGGSGIPQIKCYLNGVRIPNVVGLKTLVAKAVGVACAVGGGLAAGKEGPMIHSGGVVAAGVSQGKCALFGCDIGLFKEFRNDRERRDFVSAGAAAGVAAAFGAPIGGTLFSLEEGASFWNQNLTWRMFFSAMISSFTVNWILSWFNGKSGWLSWTGLANFGVFEKRQEYNVWEVPFFLMIGILGGISGALFNYLNTKLAEFRKKYVSNPWQRLFEALLVAAVSAFLAFATLYIVDDCKPIGISPNHTQVTQLWCKKNEYSAVADLFFSMPEESVKNLLHSPINSYRTVTLIVFAIEYFVLTLWTFGLAVPGGIFIPALLTGAAWGRLIGIAIEGLFPNVTGISPGKYALAGAAAQLGGIVRMTISLTAIIIEATKDITFGLPIMLVLMIAKWVGDMFNEGIYDTLIDLAEVPVLGWHPPKMSRNILAEKVMRSDVIAVEPRIRVNRLLQILSTTKHHGFPVVDRIEESPTNRELPDYGHVKGIILREQIMKLLRNRVFTPDMDSPDTLTRQGNIILADFLEENHDDMDLKNLPLTYEDEQCWVDLTPIMHPHPLRVTLNASLPFIYRIFRGLGLRYLLVVNDENKLRGIITRKDVARFKERRHNSEYVVEELYIAEDQNPG</sequence>
<keyword evidence="8 11" id="KW-0472">Membrane</keyword>
<evidence type="ECO:0000256" key="3">
    <source>
        <dbReference type="ARBA" id="ARBA00022692"/>
    </source>
</evidence>
<protein>
    <recommendedName>
        <fullName evidence="11">Chloride channel protein</fullName>
    </recommendedName>
</protein>
<dbReference type="AlphaFoldDB" id="A0A2A2JG91"/>
<comment type="subcellular location">
    <subcellularLocation>
        <location evidence="1 11">Membrane</location>
        <topology evidence="1 11">Multi-pass membrane protein</topology>
    </subcellularLocation>
</comment>
<evidence type="ECO:0000256" key="8">
    <source>
        <dbReference type="ARBA" id="ARBA00023136"/>
    </source>
</evidence>
<feature type="transmembrane region" description="Helical" evidence="11">
    <location>
        <begin position="600"/>
        <end position="619"/>
    </location>
</feature>
<feature type="transmembrane region" description="Helical" evidence="11">
    <location>
        <begin position="289"/>
        <end position="309"/>
    </location>
</feature>
<evidence type="ECO:0000313" key="15">
    <source>
        <dbReference type="Proteomes" id="UP000218231"/>
    </source>
</evidence>
<dbReference type="PRINTS" id="PR00762">
    <property type="entry name" value="CLCHANNEL"/>
</dbReference>
<evidence type="ECO:0000256" key="2">
    <source>
        <dbReference type="ARBA" id="ARBA00022448"/>
    </source>
</evidence>
<evidence type="ECO:0000256" key="9">
    <source>
        <dbReference type="ARBA" id="ARBA00023214"/>
    </source>
</evidence>
<feature type="transmembrane region" description="Helical" evidence="11">
    <location>
        <begin position="526"/>
        <end position="546"/>
    </location>
</feature>
<feature type="transmembrane region" description="Helical" evidence="11">
    <location>
        <begin position="435"/>
        <end position="454"/>
    </location>
</feature>
<dbReference type="Gene3D" id="3.10.580.10">
    <property type="entry name" value="CBS-domain"/>
    <property type="match status" value="1"/>
</dbReference>
<dbReference type="Gene3D" id="1.10.3080.10">
    <property type="entry name" value="Clc chloride channel"/>
    <property type="match status" value="1"/>
</dbReference>
<reference evidence="14 15" key="1">
    <citation type="journal article" date="2017" name="Curr. Biol.">
        <title>Genome architecture and evolution of a unichromosomal asexual nematode.</title>
        <authorList>
            <person name="Fradin H."/>
            <person name="Zegar C."/>
            <person name="Gutwein M."/>
            <person name="Lucas J."/>
            <person name="Kovtun M."/>
            <person name="Corcoran D."/>
            <person name="Baugh L.R."/>
            <person name="Kiontke K."/>
            <person name="Gunsalus K."/>
            <person name="Fitch D.H."/>
            <person name="Piano F."/>
        </authorList>
    </citation>
    <scope>NUCLEOTIDE SEQUENCE [LARGE SCALE GENOMIC DNA]</scope>
    <source>
        <strain evidence="14">PF1309</strain>
    </source>
</reference>
<dbReference type="InterPro" id="IPR001807">
    <property type="entry name" value="ClC"/>
</dbReference>
<dbReference type="PANTHER" id="PTHR11689">
    <property type="entry name" value="CHLORIDE CHANNEL PROTEIN CLC FAMILY MEMBER"/>
    <property type="match status" value="1"/>
</dbReference>
<feature type="transmembrane region" description="Helical" evidence="11">
    <location>
        <begin position="486"/>
        <end position="506"/>
    </location>
</feature>
<feature type="transmembrane region" description="Helical" evidence="11">
    <location>
        <begin position="69"/>
        <end position="96"/>
    </location>
</feature>
<dbReference type="InterPro" id="IPR000644">
    <property type="entry name" value="CBS_dom"/>
</dbReference>
<proteinExistence type="inferred from homology"/>
<feature type="transmembrane region" description="Helical" evidence="11">
    <location>
        <begin position="660"/>
        <end position="683"/>
    </location>
</feature>
<dbReference type="SMART" id="SM00116">
    <property type="entry name" value="CBS"/>
    <property type="match status" value="2"/>
</dbReference>
<feature type="domain" description="CBS" evidence="13">
    <location>
        <begin position="861"/>
        <end position="918"/>
    </location>
</feature>
<dbReference type="OrthoDB" id="428525at2759"/>
<evidence type="ECO:0000256" key="11">
    <source>
        <dbReference type="RuleBase" id="RU361221"/>
    </source>
</evidence>
<keyword evidence="9 11" id="KW-0868">Chloride</keyword>
<keyword evidence="6 11" id="KW-0406">Ion transport</keyword>
<dbReference type="SUPFAM" id="SSF54631">
    <property type="entry name" value="CBS-domain pair"/>
    <property type="match status" value="1"/>
</dbReference>
<accession>A0A2A2JG91</accession>
<comment type="similarity">
    <text evidence="11">Belongs to the chloride channel (TC 2.A.49) family.</text>
</comment>
<dbReference type="Pfam" id="PF00571">
    <property type="entry name" value="CBS"/>
    <property type="match status" value="2"/>
</dbReference>
<feature type="domain" description="CBS" evidence="13">
    <location>
        <begin position="743"/>
        <end position="816"/>
    </location>
</feature>
<keyword evidence="15" id="KW-1185">Reference proteome</keyword>
<dbReference type="PANTHER" id="PTHR11689:SF136">
    <property type="entry name" value="H(+)_CL(-) EXCHANGE TRANSPORTER 7"/>
    <property type="match status" value="1"/>
</dbReference>
<evidence type="ECO:0000256" key="10">
    <source>
        <dbReference type="PROSITE-ProRule" id="PRU00703"/>
    </source>
</evidence>
<feature type="region of interest" description="Disordered" evidence="12">
    <location>
        <begin position="1"/>
        <end position="24"/>
    </location>
</feature>
<dbReference type="SUPFAM" id="SSF81340">
    <property type="entry name" value="Clc chloride channel"/>
    <property type="match status" value="1"/>
</dbReference>
<evidence type="ECO:0000256" key="5">
    <source>
        <dbReference type="ARBA" id="ARBA00022989"/>
    </source>
</evidence>
<feature type="transmembrane region" description="Helical" evidence="11">
    <location>
        <begin position="689"/>
        <end position="706"/>
    </location>
</feature>
<feature type="transmembrane region" description="Helical" evidence="11">
    <location>
        <begin position="400"/>
        <end position="423"/>
    </location>
</feature>
<name>A0A2A2JG91_9BILA</name>
<dbReference type="InterPro" id="IPR014743">
    <property type="entry name" value="Cl-channel_core"/>
</dbReference>
<comment type="caution">
    <text evidence="14">The sequence shown here is derived from an EMBL/GenBank/DDBJ whole genome shotgun (WGS) entry which is preliminary data.</text>
</comment>
<feature type="transmembrane region" description="Helical" evidence="11">
    <location>
        <begin position="232"/>
        <end position="255"/>
    </location>
</feature>
<dbReference type="EMBL" id="LIAE01010455">
    <property type="protein sequence ID" value="PAV60644.1"/>
    <property type="molecule type" value="Genomic_DNA"/>
</dbReference>
<dbReference type="Pfam" id="PF00654">
    <property type="entry name" value="Voltage_CLC"/>
    <property type="match status" value="1"/>
</dbReference>
<dbReference type="CDD" id="cd04591">
    <property type="entry name" value="CBS_pair_voltage-gated_CLC_euk_bac"/>
    <property type="match status" value="1"/>
</dbReference>
<evidence type="ECO:0000256" key="7">
    <source>
        <dbReference type="ARBA" id="ARBA00023122"/>
    </source>
</evidence>
<feature type="compositionally biased region" description="Basic and acidic residues" evidence="12">
    <location>
        <begin position="1"/>
        <end position="13"/>
    </location>
</feature>
<feature type="transmembrane region" description="Helical" evidence="11">
    <location>
        <begin position="625"/>
        <end position="648"/>
    </location>
</feature>
<keyword evidence="5 11" id="KW-1133">Transmembrane helix</keyword>
<dbReference type="STRING" id="2018661.A0A2A2JG91"/>
<evidence type="ECO:0000259" key="13">
    <source>
        <dbReference type="PROSITE" id="PS51371"/>
    </source>
</evidence>
<keyword evidence="7 10" id="KW-0129">CBS domain</keyword>
<evidence type="ECO:0000256" key="12">
    <source>
        <dbReference type="SAM" id="MobiDB-lite"/>
    </source>
</evidence>
<keyword evidence="2 11" id="KW-0813">Transport</keyword>
<evidence type="ECO:0000313" key="14">
    <source>
        <dbReference type="EMBL" id="PAV60644.1"/>
    </source>
</evidence>
<keyword evidence="3 11" id="KW-0812">Transmembrane</keyword>
<dbReference type="GO" id="GO:0005765">
    <property type="term" value="C:lysosomal membrane"/>
    <property type="evidence" value="ECO:0007669"/>
    <property type="project" value="TreeGrafter"/>
</dbReference>
<evidence type="ECO:0000256" key="6">
    <source>
        <dbReference type="ARBA" id="ARBA00023065"/>
    </source>
</evidence>